<dbReference type="InterPro" id="IPR025799">
    <property type="entry name" value="Arg_MeTrfase"/>
</dbReference>
<dbReference type="CDD" id="cd02440">
    <property type="entry name" value="AdoMet_MTases"/>
    <property type="match status" value="1"/>
</dbReference>
<feature type="transmembrane region" description="Helical" evidence="2">
    <location>
        <begin position="637"/>
        <end position="656"/>
    </location>
</feature>
<dbReference type="Gene3D" id="3.40.50.150">
    <property type="entry name" value="Vaccinia Virus protein VP39"/>
    <property type="match status" value="1"/>
</dbReference>
<proteinExistence type="predicted"/>
<feature type="transmembrane region" description="Helical" evidence="2">
    <location>
        <begin position="549"/>
        <end position="568"/>
    </location>
</feature>
<evidence type="ECO:0000313" key="5">
    <source>
        <dbReference type="EMBL" id="CAL1163932.1"/>
    </source>
</evidence>
<keyword evidence="7" id="KW-1185">Reference proteome</keyword>
<gene>
    <name evidence="4" type="ORF">C1SCF055_LOCUS35821</name>
</gene>
<dbReference type="GO" id="GO:0016274">
    <property type="term" value="F:protein-arginine N-methyltransferase activity"/>
    <property type="evidence" value="ECO:0007669"/>
    <property type="project" value="InterPro"/>
</dbReference>
<organism evidence="4">
    <name type="scientific">Cladocopium goreaui</name>
    <dbReference type="NCBI Taxonomy" id="2562237"/>
    <lineage>
        <taxon>Eukaryota</taxon>
        <taxon>Sar</taxon>
        <taxon>Alveolata</taxon>
        <taxon>Dinophyceae</taxon>
        <taxon>Suessiales</taxon>
        <taxon>Symbiodiniaceae</taxon>
        <taxon>Cladocopium</taxon>
    </lineage>
</organism>
<comment type="caution">
    <text evidence="4">The sequence shown here is derived from an EMBL/GenBank/DDBJ whole genome shotgun (WGS) entry which is preliminary data.</text>
</comment>
<accession>A0A9P1GHD9</accession>
<keyword evidence="2" id="KW-0812">Transmembrane</keyword>
<dbReference type="InterPro" id="IPR021941">
    <property type="entry name" value="DUF3556_TM"/>
</dbReference>
<dbReference type="Pfam" id="PF13649">
    <property type="entry name" value="Methyltransf_25"/>
    <property type="match status" value="1"/>
</dbReference>
<evidence type="ECO:0000313" key="4">
    <source>
        <dbReference type="EMBL" id="CAI4010557.1"/>
    </source>
</evidence>
<dbReference type="PANTHER" id="PTHR11006:SF4">
    <property type="entry name" value="PROTEIN ARGININE N-METHYLTRANSFERASE 7"/>
    <property type="match status" value="1"/>
</dbReference>
<dbReference type="SUPFAM" id="SSF53335">
    <property type="entry name" value="S-adenosyl-L-methionine-dependent methyltransferases"/>
    <property type="match status" value="1"/>
</dbReference>
<dbReference type="Proteomes" id="UP001152797">
    <property type="component" value="Unassembled WGS sequence"/>
</dbReference>
<dbReference type="EMBL" id="CAMXCT010004857">
    <property type="protein sequence ID" value="CAI4010557.1"/>
    <property type="molecule type" value="Genomic_DNA"/>
</dbReference>
<dbReference type="Pfam" id="PF12077">
    <property type="entry name" value="DUF3556"/>
    <property type="match status" value="1"/>
</dbReference>
<name>A0A9P1GHD9_9DINO</name>
<reference evidence="4" key="1">
    <citation type="submission" date="2022-10" db="EMBL/GenBank/DDBJ databases">
        <authorList>
            <person name="Chen Y."/>
            <person name="Dougan E. K."/>
            <person name="Chan C."/>
            <person name="Rhodes N."/>
            <person name="Thang M."/>
        </authorList>
    </citation>
    <scope>NUCLEOTIDE SEQUENCE</scope>
</reference>
<keyword evidence="2" id="KW-0472">Membrane</keyword>
<evidence type="ECO:0000259" key="3">
    <source>
        <dbReference type="Pfam" id="PF13649"/>
    </source>
</evidence>
<sequence length="1161" mass="129000">MSGMLFVAHDSRPLQVPMAVLEAGGVRALDIGAGTGLLSLMCARLEGVKEIHACEMNDALCAVAKEVIASQPPSWAPVTVHPMVSTKLTLPKFDLIFCEVFDAGLLGEHALPTILHARRELLKPNGILIPARAKIFGQIVEAPELLERFAVLESPAGVPLRGARLRNSERYSCETMSTIAHVALTEPVELVTFDLQEIEDLYSNLGNWIDPPLELRVQKVKPLTLPLEDVPLREHEIVRLRLALRRQADGLEVILEDWEGSQMTWRSLGSSFDISSIFTVAKGARCPPEEAKVQGKDLPSKTDVGVAHILDPNTGLGINWAIMAWHWTMVLVFLMFYFAVAYWTTPMGSNVPWLTLFQKLLVFWNFWEALGLGVIHGPMQGKVNPPFQDWWYRFTVGSMKYTAPFMPCLSMKRNCLDVLVDGFLMYALTIRVLLAPKVTPELMQPLVACLIYEFLFDHGQHMHTYGTQTMYCFIFMCFPVDQGQVVALQLFMTWFYICSGWCKIGPWFKYLNVSNLWSAKYMVSVPWSDCFRRTMYKGYKDADYRLTRAAKVFSVVCALCETLGPLLVLSNDPILVQCGIVVICCMHLYIISTLVVDVFTWNFVDALMYCFIFGLYGPSVGEPMGLQWSRLHQMHPVIMAVLLAHVLYTIYGHFLPNHVPYVVAHRHAAGNFATGILLVKLSAAAKIGKVVAHSGCPVVKGAPAPGWIGDWLGFHSLMAYFWLWNLPHRMLLPLTYSQIMGKEEEYTMLHSVLVFDALCAHVRFDGLSSLVLVRELGSVCGFEEGECTLCWVGAFPSFPTQLCNSTATWKVVDSVKGVVREGSYTVQDVEDPAYKKPSIGADRWVSEDVATWPKLELEEEELLRLNDSNHWQVVDTALQRAMGSLPDGMAVQLLHISESLPLGLLLPSMRRVQSAVAGVSSDDEKEVMESLLAHSDLAMEVHLLLASPEQVIQAALPAPYPPVKDGPGKDEMLPAAILLCEDIVGGSGGLRSEAFEDLALLWKNCAGKLNGRELRIVPEAIEIRFALMESPELERRTRVVERPCGLDVSGVNALSVPEFLSLEESLLKPKWLSQEVEALSLPLDSSLPTALAALSATGPDGQPLLRVRLVANSQGHVHGVVMRCHWAQGGQAIRKKQDERLAGIIWPVDGGKRPPELTVRS</sequence>
<dbReference type="EMBL" id="CAMXCT020004857">
    <property type="protein sequence ID" value="CAL1163932.1"/>
    <property type="molecule type" value="Genomic_DNA"/>
</dbReference>
<dbReference type="EMBL" id="CAMXCT030004857">
    <property type="protein sequence ID" value="CAL4797869.1"/>
    <property type="molecule type" value="Genomic_DNA"/>
</dbReference>
<evidence type="ECO:0000313" key="6">
    <source>
        <dbReference type="EMBL" id="CAL4797869.1"/>
    </source>
</evidence>
<dbReference type="InterPro" id="IPR041698">
    <property type="entry name" value="Methyltransf_25"/>
</dbReference>
<feature type="transmembrane region" description="Helical" evidence="2">
    <location>
        <begin position="598"/>
        <end position="617"/>
    </location>
</feature>
<feature type="transmembrane region" description="Helical" evidence="2">
    <location>
        <begin position="324"/>
        <end position="344"/>
    </location>
</feature>
<feature type="transmembrane region" description="Helical" evidence="2">
    <location>
        <begin position="668"/>
        <end position="687"/>
    </location>
</feature>
<dbReference type="GO" id="GO:0042054">
    <property type="term" value="F:histone methyltransferase activity"/>
    <property type="evidence" value="ECO:0007669"/>
    <property type="project" value="TreeGrafter"/>
</dbReference>
<dbReference type="PANTHER" id="PTHR11006">
    <property type="entry name" value="PROTEIN ARGININE N-METHYLTRANSFERASE"/>
    <property type="match status" value="1"/>
</dbReference>
<dbReference type="AlphaFoldDB" id="A0A9P1GHD9"/>
<evidence type="ECO:0000256" key="1">
    <source>
        <dbReference type="ARBA" id="ARBA00022691"/>
    </source>
</evidence>
<keyword evidence="1" id="KW-0949">S-adenosyl-L-methionine</keyword>
<feature type="transmembrane region" description="Helical" evidence="2">
    <location>
        <begin position="574"/>
        <end position="591"/>
    </location>
</feature>
<evidence type="ECO:0000313" key="7">
    <source>
        <dbReference type="Proteomes" id="UP001152797"/>
    </source>
</evidence>
<evidence type="ECO:0000256" key="2">
    <source>
        <dbReference type="SAM" id="Phobius"/>
    </source>
</evidence>
<feature type="domain" description="Methyltransferase" evidence="3">
    <location>
        <begin position="29"/>
        <end position="126"/>
    </location>
</feature>
<reference evidence="5" key="2">
    <citation type="submission" date="2024-04" db="EMBL/GenBank/DDBJ databases">
        <authorList>
            <person name="Chen Y."/>
            <person name="Shah S."/>
            <person name="Dougan E. K."/>
            <person name="Thang M."/>
            <person name="Chan C."/>
        </authorList>
    </citation>
    <scope>NUCLEOTIDE SEQUENCE [LARGE SCALE GENOMIC DNA]</scope>
</reference>
<dbReference type="InterPro" id="IPR029063">
    <property type="entry name" value="SAM-dependent_MTases_sf"/>
</dbReference>
<dbReference type="OrthoDB" id="1688044at2759"/>
<protein>
    <submittedName>
        <fullName evidence="6">Protein arginine N-methyltransferase 9 (Protein arginine N-methyltransferase 10)</fullName>
    </submittedName>
</protein>
<keyword evidence="2" id="KW-1133">Transmembrane helix</keyword>